<dbReference type="InterPro" id="IPR043502">
    <property type="entry name" value="DNA/RNA_pol_sf"/>
</dbReference>
<evidence type="ECO:0008006" key="13">
    <source>
        <dbReference type="Google" id="ProtNLM"/>
    </source>
</evidence>
<dbReference type="CDD" id="cd09274">
    <property type="entry name" value="RNase_HI_RT_Ty3"/>
    <property type="match status" value="1"/>
</dbReference>
<keyword evidence="1" id="KW-0808">Transferase</keyword>
<evidence type="ECO:0000259" key="9">
    <source>
        <dbReference type="Pfam" id="PF17917"/>
    </source>
</evidence>
<dbReference type="Pfam" id="PF24626">
    <property type="entry name" value="SH3_Tf2-1"/>
    <property type="match status" value="1"/>
</dbReference>
<keyword evidence="4" id="KW-0255">Endonuclease</keyword>
<organism evidence="11 12">
    <name type="scientific">Rubroshorea leprosula</name>
    <dbReference type="NCBI Taxonomy" id="152421"/>
    <lineage>
        <taxon>Eukaryota</taxon>
        <taxon>Viridiplantae</taxon>
        <taxon>Streptophyta</taxon>
        <taxon>Embryophyta</taxon>
        <taxon>Tracheophyta</taxon>
        <taxon>Spermatophyta</taxon>
        <taxon>Magnoliopsida</taxon>
        <taxon>eudicotyledons</taxon>
        <taxon>Gunneridae</taxon>
        <taxon>Pentapetalae</taxon>
        <taxon>rosids</taxon>
        <taxon>malvids</taxon>
        <taxon>Malvales</taxon>
        <taxon>Dipterocarpaceae</taxon>
        <taxon>Rubroshorea</taxon>
    </lineage>
</organism>
<evidence type="ECO:0000256" key="1">
    <source>
        <dbReference type="ARBA" id="ARBA00022679"/>
    </source>
</evidence>
<gene>
    <name evidence="11" type="ORF">SLEP1_g18243</name>
</gene>
<reference evidence="11 12" key="1">
    <citation type="journal article" date="2021" name="Commun. Biol.">
        <title>The genome of Shorea leprosula (Dipterocarpaceae) highlights the ecological relevance of drought in aseasonal tropical rainforests.</title>
        <authorList>
            <person name="Ng K.K.S."/>
            <person name="Kobayashi M.J."/>
            <person name="Fawcett J.A."/>
            <person name="Hatakeyama M."/>
            <person name="Paape T."/>
            <person name="Ng C.H."/>
            <person name="Ang C.C."/>
            <person name="Tnah L.H."/>
            <person name="Lee C.T."/>
            <person name="Nishiyama T."/>
            <person name="Sese J."/>
            <person name="O'Brien M.J."/>
            <person name="Copetti D."/>
            <person name="Mohd Noor M.I."/>
            <person name="Ong R.C."/>
            <person name="Putra M."/>
            <person name="Sireger I.Z."/>
            <person name="Indrioko S."/>
            <person name="Kosugi Y."/>
            <person name="Izuno A."/>
            <person name="Isagi Y."/>
            <person name="Lee S.L."/>
            <person name="Shimizu K.K."/>
        </authorList>
    </citation>
    <scope>NUCLEOTIDE SEQUENCE [LARGE SCALE GENOMIC DNA]</scope>
    <source>
        <strain evidence="11">214</strain>
    </source>
</reference>
<feature type="region of interest" description="Disordered" evidence="7">
    <location>
        <begin position="1"/>
        <end position="21"/>
    </location>
</feature>
<comment type="caution">
    <text evidence="11">The sequence shown here is derived from an EMBL/GenBank/DDBJ whole genome shotgun (WGS) entry which is preliminary data.</text>
</comment>
<evidence type="ECO:0000256" key="2">
    <source>
        <dbReference type="ARBA" id="ARBA00022695"/>
    </source>
</evidence>
<evidence type="ECO:0000259" key="8">
    <source>
        <dbReference type="Pfam" id="PF00078"/>
    </source>
</evidence>
<dbReference type="InterPro" id="IPR056924">
    <property type="entry name" value="SH3_Tf2-1"/>
</dbReference>
<protein>
    <recommendedName>
        <fullName evidence="13">Reverse transcriptase RNase H-like domain-containing protein</fullName>
    </recommendedName>
</protein>
<dbReference type="GO" id="GO:0016787">
    <property type="term" value="F:hydrolase activity"/>
    <property type="evidence" value="ECO:0007669"/>
    <property type="project" value="UniProtKB-KW"/>
</dbReference>
<evidence type="ECO:0000256" key="7">
    <source>
        <dbReference type="SAM" id="MobiDB-lite"/>
    </source>
</evidence>
<dbReference type="GO" id="GO:0004519">
    <property type="term" value="F:endonuclease activity"/>
    <property type="evidence" value="ECO:0007669"/>
    <property type="project" value="UniProtKB-KW"/>
</dbReference>
<dbReference type="Gene3D" id="3.30.70.270">
    <property type="match status" value="1"/>
</dbReference>
<dbReference type="Gene3D" id="3.10.10.10">
    <property type="entry name" value="HIV Type 1 Reverse Transcriptase, subunit A, domain 1"/>
    <property type="match status" value="1"/>
</dbReference>
<keyword evidence="5" id="KW-0378">Hydrolase</keyword>
<dbReference type="PANTHER" id="PTHR35046:SF18">
    <property type="entry name" value="RNA-DIRECTED DNA POLYMERASE"/>
    <property type="match status" value="1"/>
</dbReference>
<accession>A0AAV5J7F3</accession>
<evidence type="ECO:0000313" key="11">
    <source>
        <dbReference type="EMBL" id="GKV06343.1"/>
    </source>
</evidence>
<dbReference type="SUPFAM" id="SSF56672">
    <property type="entry name" value="DNA/RNA polymerases"/>
    <property type="match status" value="1"/>
</dbReference>
<feature type="domain" description="Tf2-1-like SH3-like" evidence="10">
    <location>
        <begin position="765"/>
        <end position="813"/>
    </location>
</feature>
<feature type="domain" description="Reverse transcriptase RNase H-like" evidence="9">
    <location>
        <begin position="530"/>
        <end position="630"/>
    </location>
</feature>
<evidence type="ECO:0000313" key="12">
    <source>
        <dbReference type="Proteomes" id="UP001054252"/>
    </source>
</evidence>
<dbReference type="AlphaFoldDB" id="A0AAV5J7F3"/>
<dbReference type="InterPro" id="IPR000477">
    <property type="entry name" value="RT_dom"/>
</dbReference>
<dbReference type="InterPro" id="IPR043128">
    <property type="entry name" value="Rev_trsase/Diguanyl_cyclase"/>
</dbReference>
<feature type="domain" description="Reverse transcriptase" evidence="8">
    <location>
        <begin position="439"/>
        <end position="500"/>
    </location>
</feature>
<evidence type="ECO:0000256" key="4">
    <source>
        <dbReference type="ARBA" id="ARBA00022759"/>
    </source>
</evidence>
<dbReference type="Proteomes" id="UP001054252">
    <property type="component" value="Unassembled WGS sequence"/>
</dbReference>
<keyword evidence="2" id="KW-0548">Nucleotidyltransferase</keyword>
<keyword evidence="6" id="KW-0695">RNA-directed DNA polymerase</keyword>
<dbReference type="Pfam" id="PF17917">
    <property type="entry name" value="RT_RNaseH"/>
    <property type="match status" value="1"/>
</dbReference>
<evidence type="ECO:0000256" key="3">
    <source>
        <dbReference type="ARBA" id="ARBA00022722"/>
    </source>
</evidence>
<dbReference type="EMBL" id="BPVZ01000025">
    <property type="protein sequence ID" value="GKV06343.1"/>
    <property type="molecule type" value="Genomic_DNA"/>
</dbReference>
<evidence type="ECO:0000256" key="5">
    <source>
        <dbReference type="ARBA" id="ARBA00022801"/>
    </source>
</evidence>
<evidence type="ECO:0000259" key="10">
    <source>
        <dbReference type="Pfam" id="PF24626"/>
    </source>
</evidence>
<dbReference type="PANTHER" id="PTHR35046">
    <property type="entry name" value="ZINC KNUCKLE (CCHC-TYPE) FAMILY PROTEIN"/>
    <property type="match status" value="1"/>
</dbReference>
<dbReference type="GO" id="GO:0003964">
    <property type="term" value="F:RNA-directed DNA polymerase activity"/>
    <property type="evidence" value="ECO:0007669"/>
    <property type="project" value="UniProtKB-KW"/>
</dbReference>
<keyword evidence="3" id="KW-0540">Nuclease</keyword>
<sequence>MHNPGIIVDRSGGNHPDVAGERMKTTADLERRFEGRLIEIERSLDKVRASLCTLAVNLNRRLEVARDADRDVARECLVDQHHPINWRLHAYDDLSDDDVDVAQLVVNRGNLRNIRGRGQGYVGGFKGGYGGGYRENYYEPKDFHLKVNLPTFDGFLDIEEFLDWLSEVDRFFDYMDTLEEKKVEFVAHRLKGGVALCWDKQVSRYLEGLQPTLKEKISVQVIRSVSKAQNLAHKAEVTTKEHRGKGVEFYRKGYSTSSLKFEDDLTHPTQSKPTIDKPAVRNQARKQRKRLKLIRLSDCPLCKKVALIEQGEDFNEVLYDPNDDGNYEEDEHGQTYVIKFGDEIKVTERCKVPFSIGKYRDEFGRENVYHLIKEAVCYTLLPLSRKPKAKSTPPNADKTFLTVVNPGKEFLEECKEAKEVHVLLVKELLNQAGKGELPKELHEAKVFTKLDLRSGYHQICIRPGNEWKTTFKTRDGLYEWLVMPFGLSNALTLITECMKKGKFRWGIEEERSFVLLKEKLYTAPILALPDFGKLFEVECDAFEVGIGVVLFQEKRPAAYFSEKLNDSRRQWTTYDKEFYVIVRALKIWEHYLIGKEFVLYSDHQALRYLNSQKRLSSDLHAHWSSFLQKFPFKLIHKFGSQNRVANALSRRSMVLAILQSFPKWCILFLVRRQRMPQMLLDSFSESVMHSATRRSPFSIVYQKVPNHAIDLVKLLEVRGISTATANLAKQSQEVQAEVKAKLEVTNSKYKQAANVHQKDKAFAVGDMLMVFLRKECYPVVTYNTLLPRKYGPYKILKKINNNAYVVDLLASMDIS</sequence>
<name>A0AAV5J7F3_9ROSI</name>
<keyword evidence="12" id="KW-1185">Reference proteome</keyword>
<dbReference type="InterPro" id="IPR041373">
    <property type="entry name" value="RT_RNaseH"/>
</dbReference>
<evidence type="ECO:0000256" key="6">
    <source>
        <dbReference type="ARBA" id="ARBA00022918"/>
    </source>
</evidence>
<proteinExistence type="predicted"/>
<dbReference type="Pfam" id="PF00078">
    <property type="entry name" value="RVT_1"/>
    <property type="match status" value="1"/>
</dbReference>